<name>A0AC34QS96_9BILA</name>
<evidence type="ECO:0000313" key="2">
    <source>
        <dbReference type="WBParaSite" id="JU765_v2.g18810.t1"/>
    </source>
</evidence>
<reference evidence="2" key="1">
    <citation type="submission" date="2022-11" db="UniProtKB">
        <authorList>
            <consortium name="WormBaseParasite"/>
        </authorList>
    </citation>
    <scope>IDENTIFICATION</scope>
</reference>
<organism evidence="1 2">
    <name type="scientific">Panagrolaimus sp. JU765</name>
    <dbReference type="NCBI Taxonomy" id="591449"/>
    <lineage>
        <taxon>Eukaryota</taxon>
        <taxon>Metazoa</taxon>
        <taxon>Ecdysozoa</taxon>
        <taxon>Nematoda</taxon>
        <taxon>Chromadorea</taxon>
        <taxon>Rhabditida</taxon>
        <taxon>Tylenchina</taxon>
        <taxon>Panagrolaimomorpha</taxon>
        <taxon>Panagrolaimoidea</taxon>
        <taxon>Panagrolaimidae</taxon>
        <taxon>Panagrolaimus</taxon>
    </lineage>
</organism>
<proteinExistence type="predicted"/>
<dbReference type="Proteomes" id="UP000887576">
    <property type="component" value="Unplaced"/>
</dbReference>
<protein>
    <submittedName>
        <fullName evidence="2">PQ-loop repeat-containing protein 1</fullName>
    </submittedName>
</protein>
<sequence>MVLIALAATFMVIGGAIPYLPQYIEIHQRKSALGFSLLVCLALCAANILRILFWFGKRFEVTLLVQSVVMITCMILMLEISVRMNRRTVPLKERTSVWNSGPFGPVEENSPETTAFLTAPLSIWKDGTLLDVNLFDFVPLMLAVRQIHFLERLNQFVPPF</sequence>
<accession>A0AC34QS96</accession>
<evidence type="ECO:0000313" key="1">
    <source>
        <dbReference type="Proteomes" id="UP000887576"/>
    </source>
</evidence>
<dbReference type="WBParaSite" id="JU765_v2.g18810.t1">
    <property type="protein sequence ID" value="JU765_v2.g18810.t1"/>
    <property type="gene ID" value="JU765_v2.g18810"/>
</dbReference>